<protein>
    <submittedName>
        <fullName evidence="2">Unannotated protein</fullName>
    </submittedName>
</protein>
<keyword evidence="1" id="KW-0812">Transmembrane</keyword>
<gene>
    <name evidence="2" type="ORF">UFOPK2975_01312</name>
</gene>
<reference evidence="2" key="1">
    <citation type="submission" date="2020-05" db="EMBL/GenBank/DDBJ databases">
        <authorList>
            <person name="Chiriac C."/>
            <person name="Salcher M."/>
            <person name="Ghai R."/>
            <person name="Kavagutti S V."/>
        </authorList>
    </citation>
    <scope>NUCLEOTIDE SEQUENCE</scope>
</reference>
<sequence length="289" mass="31752">MGLMLLPFWTDGCISSMEGLFFEAAGTTPYHFITAAAMSKQSSNPVRELRYDNNDAAKGVAYMRALGVKYVMGFTPEAVTAASAQPGLIKVAQSGPWVIFRVTESDLVVPLTVQPVVVSMASGDPRERWLEIGTSWFQHADEWAALPADAGPQEWQHIDAKIDLTRREGDPGASGRRVDIVTPSQAIETVALPPVVVSNVVQNQSEVSFSVDEIGVPVLVRVSFFPNWKVDGATGPFRVAPNMMVVIPTSNTVKLHYGSSSRDYLAYLLTIIGIGVLVRRRRRMRREFQ</sequence>
<accession>A0A6J6XXM5</accession>
<keyword evidence="1" id="KW-1133">Transmembrane helix</keyword>
<dbReference type="AlphaFoldDB" id="A0A6J6XXM5"/>
<keyword evidence="1" id="KW-0472">Membrane</keyword>
<organism evidence="2">
    <name type="scientific">freshwater metagenome</name>
    <dbReference type="NCBI Taxonomy" id="449393"/>
    <lineage>
        <taxon>unclassified sequences</taxon>
        <taxon>metagenomes</taxon>
        <taxon>ecological metagenomes</taxon>
    </lineage>
</organism>
<evidence type="ECO:0000256" key="1">
    <source>
        <dbReference type="SAM" id="Phobius"/>
    </source>
</evidence>
<evidence type="ECO:0000313" key="2">
    <source>
        <dbReference type="EMBL" id="CAB4802161.1"/>
    </source>
</evidence>
<proteinExistence type="predicted"/>
<feature type="transmembrane region" description="Helical" evidence="1">
    <location>
        <begin position="264"/>
        <end position="280"/>
    </location>
</feature>
<dbReference type="EMBL" id="CAFAAG010000139">
    <property type="protein sequence ID" value="CAB4802161.1"/>
    <property type="molecule type" value="Genomic_DNA"/>
</dbReference>
<name>A0A6J6XXM5_9ZZZZ</name>